<dbReference type="Gene3D" id="3.60.15.10">
    <property type="entry name" value="Ribonuclease Z/Hydroxyacylglutathione hydrolase-like"/>
    <property type="match status" value="1"/>
</dbReference>
<dbReference type="Pfam" id="PF13483">
    <property type="entry name" value="Lactamase_B_3"/>
    <property type="match status" value="1"/>
</dbReference>
<evidence type="ECO:0000313" key="2">
    <source>
        <dbReference type="Proteomes" id="UP000179245"/>
    </source>
</evidence>
<sequence length="222" mass="24607">MQIIWRGQSFFQIITAQAKDAPVSLAIDPFSDDLGLKVPEVTADIVLITHDHSDHNNLKAIKGSPFVIDGPGEYEIKDVYIQGIPAFHDKSLGRERGRVTIYTIESEDIRVCHLADFGQKELFSEQIEDLGLVDILLIPVGGNHTIDSQEASKIISQIEPKIVIPMHYQLPKLRPPAGGKLDGLDKFLKVMGEKASEPLPKLTIKQKDLPAEGMKTIILRAQ</sequence>
<gene>
    <name evidence="1" type="ORF">A2117_01505</name>
</gene>
<reference evidence="1 2" key="1">
    <citation type="journal article" date="2016" name="Nat. Commun.">
        <title>Thousands of microbial genomes shed light on interconnected biogeochemical processes in an aquifer system.</title>
        <authorList>
            <person name="Anantharaman K."/>
            <person name="Brown C.T."/>
            <person name="Hug L.A."/>
            <person name="Sharon I."/>
            <person name="Castelle C.J."/>
            <person name="Probst A.J."/>
            <person name="Thomas B.C."/>
            <person name="Singh A."/>
            <person name="Wilkins M.J."/>
            <person name="Karaoz U."/>
            <person name="Brodie E.L."/>
            <person name="Williams K.H."/>
            <person name="Hubbard S.S."/>
            <person name="Banfield J.F."/>
        </authorList>
    </citation>
    <scope>NUCLEOTIDE SEQUENCE [LARGE SCALE GENOMIC DNA]</scope>
</reference>
<dbReference type="PANTHER" id="PTHR39189">
    <property type="entry name" value="UPF0173 METAL-DEPENDENT HYDROLASE YTKL"/>
    <property type="match status" value="1"/>
</dbReference>
<accession>A0A1G2QQY6</accession>
<dbReference type="EMBL" id="MHTO01000010">
    <property type="protein sequence ID" value="OHA62549.1"/>
    <property type="molecule type" value="Genomic_DNA"/>
</dbReference>
<dbReference type="InterPro" id="IPR036866">
    <property type="entry name" value="RibonucZ/Hydroxyglut_hydro"/>
</dbReference>
<protein>
    <recommendedName>
        <fullName evidence="3">Lactamase</fullName>
    </recommendedName>
</protein>
<dbReference type="STRING" id="1802443.A2117_01505"/>
<dbReference type="AlphaFoldDB" id="A0A1G2QQY6"/>
<evidence type="ECO:0008006" key="3">
    <source>
        <dbReference type="Google" id="ProtNLM"/>
    </source>
</evidence>
<proteinExistence type="predicted"/>
<dbReference type="Proteomes" id="UP000179245">
    <property type="component" value="Unassembled WGS sequence"/>
</dbReference>
<comment type="caution">
    <text evidence="1">The sequence shown here is derived from an EMBL/GenBank/DDBJ whole genome shotgun (WGS) entry which is preliminary data.</text>
</comment>
<dbReference type="SUPFAM" id="SSF56281">
    <property type="entry name" value="Metallo-hydrolase/oxidoreductase"/>
    <property type="match status" value="1"/>
</dbReference>
<dbReference type="PANTHER" id="PTHR39189:SF1">
    <property type="entry name" value="UPF0173 METAL-DEPENDENT HYDROLASE YTKL"/>
    <property type="match status" value="1"/>
</dbReference>
<evidence type="ECO:0000313" key="1">
    <source>
        <dbReference type="EMBL" id="OHA62549.1"/>
    </source>
</evidence>
<name>A0A1G2QQY6_9BACT</name>
<organism evidence="1 2">
    <name type="scientific">Candidatus Wildermuthbacteria bacterium GWA2_46_15</name>
    <dbReference type="NCBI Taxonomy" id="1802443"/>
    <lineage>
        <taxon>Bacteria</taxon>
        <taxon>Candidatus Wildermuthiibacteriota</taxon>
    </lineage>
</organism>